<name>A0A1M6BY78_9ACTN</name>
<dbReference type="Pfam" id="PF19502">
    <property type="entry name" value="DUF6036"/>
    <property type="match status" value="1"/>
</dbReference>
<dbReference type="AlphaFoldDB" id="A0A1M6BY78"/>
<dbReference type="STRING" id="1123357.SAMN02745244_00551"/>
<dbReference type="EMBL" id="FQZG01000008">
    <property type="protein sequence ID" value="SHI53670.1"/>
    <property type="molecule type" value="Genomic_DNA"/>
</dbReference>
<gene>
    <name evidence="3" type="ORF">SAMN02745244_00551</name>
</gene>
<dbReference type="InterPro" id="IPR045792">
    <property type="entry name" value="DUF6036"/>
</dbReference>
<dbReference type="Proteomes" id="UP000184512">
    <property type="component" value="Unassembled WGS sequence"/>
</dbReference>
<evidence type="ECO:0000313" key="4">
    <source>
        <dbReference type="Proteomes" id="UP000184512"/>
    </source>
</evidence>
<evidence type="ECO:0000313" key="3">
    <source>
        <dbReference type="EMBL" id="SHI53670.1"/>
    </source>
</evidence>
<organism evidence="3 4">
    <name type="scientific">Tessaracoccus bendigoensis DSM 12906</name>
    <dbReference type="NCBI Taxonomy" id="1123357"/>
    <lineage>
        <taxon>Bacteria</taxon>
        <taxon>Bacillati</taxon>
        <taxon>Actinomycetota</taxon>
        <taxon>Actinomycetes</taxon>
        <taxon>Propionibacteriales</taxon>
        <taxon>Propionibacteriaceae</taxon>
        <taxon>Tessaracoccus</taxon>
    </lineage>
</organism>
<feature type="domain" description="DUF6036" evidence="2">
    <location>
        <begin position="12"/>
        <end position="132"/>
    </location>
</feature>
<evidence type="ECO:0000256" key="1">
    <source>
        <dbReference type="SAM" id="MobiDB-lite"/>
    </source>
</evidence>
<evidence type="ECO:0000259" key="2">
    <source>
        <dbReference type="Pfam" id="PF19502"/>
    </source>
</evidence>
<accession>A0A1M6BY78</accession>
<keyword evidence="4" id="KW-1185">Reference proteome</keyword>
<reference evidence="3 4" key="1">
    <citation type="submission" date="2016-11" db="EMBL/GenBank/DDBJ databases">
        <authorList>
            <person name="Jaros S."/>
            <person name="Januszkiewicz K."/>
            <person name="Wedrychowicz H."/>
        </authorList>
    </citation>
    <scope>NUCLEOTIDE SEQUENCE [LARGE SCALE GENOMIC DNA]</scope>
    <source>
        <strain evidence="3 4">DSM 12906</strain>
    </source>
</reference>
<protein>
    <recommendedName>
        <fullName evidence="2">DUF6036 domain-containing protein</fullName>
    </recommendedName>
</protein>
<feature type="region of interest" description="Disordered" evidence="1">
    <location>
        <begin position="210"/>
        <end position="240"/>
    </location>
</feature>
<dbReference type="RefSeq" id="WP_073186029.1">
    <property type="nucleotide sequence ID" value="NZ_FQZG01000008.1"/>
</dbReference>
<sequence length="240" mass="26811">MSSDNIELGSEQLRGLFEELSESLRARDLQAQLFVVGGAAMALAYDDRRMTRDVDAVFVPAREVREIAAEVGQRHDLDPDWLNDAAKGFMPAVEDTPQTVYESESLVVQVPSAEFLLAMKLHASRADRDLDDAAVLFVKAGYRTPEQGMDLLARSYPPSRLLPKHTYAVAEVAQRAAALRATQQEAAGQEQALRARRPALQVIRETIRQIEQRNDLTGDQPRHRGPEPEIRGRDELGREL</sequence>
<proteinExistence type="predicted"/>